<organism evidence="1 2">
    <name type="scientific">Mycolicibacterium rhodesiae (strain NBB3)</name>
    <name type="common">Mycobacterium rhodesiae</name>
    <dbReference type="NCBI Taxonomy" id="710685"/>
    <lineage>
        <taxon>Bacteria</taxon>
        <taxon>Bacillati</taxon>
        <taxon>Actinomycetota</taxon>
        <taxon>Actinomycetes</taxon>
        <taxon>Mycobacteriales</taxon>
        <taxon>Mycobacteriaceae</taxon>
        <taxon>Mycolicibacterium</taxon>
    </lineage>
</organism>
<dbReference type="EMBL" id="CP003169">
    <property type="protein sequence ID" value="AEV72061.1"/>
    <property type="molecule type" value="Genomic_DNA"/>
</dbReference>
<dbReference type="Proteomes" id="UP000005442">
    <property type="component" value="Chromosome"/>
</dbReference>
<dbReference type="HOGENOM" id="CLU_061724_0_0_11"/>
<name>G8RGU6_MYCRN</name>
<dbReference type="eggNOG" id="COG1846">
    <property type="taxonomic scope" value="Bacteria"/>
</dbReference>
<gene>
    <name evidence="1" type="ordered locus">MycrhN_1444</name>
</gene>
<dbReference type="NCBIfam" id="NF047719">
    <property type="entry name" value="SCO6745_fam_HTH"/>
    <property type="match status" value="1"/>
</dbReference>
<dbReference type="STRING" id="710685.MycrhN_1444"/>
<reference evidence="1 2" key="1">
    <citation type="submission" date="2011-12" db="EMBL/GenBank/DDBJ databases">
        <title>Complete sequence of Mycobacterium rhodesiae NBB3.</title>
        <authorList>
            <consortium name="US DOE Joint Genome Institute"/>
            <person name="Lucas S."/>
            <person name="Han J."/>
            <person name="Lapidus A."/>
            <person name="Cheng J.-F."/>
            <person name="Goodwin L."/>
            <person name="Pitluck S."/>
            <person name="Peters L."/>
            <person name="Mikhailova N."/>
            <person name="Gu W."/>
            <person name="Detter J.C."/>
            <person name="Han C."/>
            <person name="Tapia R."/>
            <person name="Land M."/>
            <person name="Hauser L."/>
            <person name="Kyrpides N."/>
            <person name="Ivanova N."/>
            <person name="Pagani I."/>
            <person name="Mattes T."/>
            <person name="Holmes A."/>
            <person name="Rutledge P."/>
            <person name="Paulsen I."/>
            <person name="Coleman N."/>
            <person name="Woyke T."/>
        </authorList>
    </citation>
    <scope>NUCLEOTIDE SEQUENCE [LARGE SCALE GENOMIC DNA]</scope>
    <source>
        <strain evidence="1 2">NBB3</strain>
    </source>
</reference>
<dbReference type="OrthoDB" id="157052at2"/>
<keyword evidence="2" id="KW-1185">Reference proteome</keyword>
<accession>G8RGU6</accession>
<evidence type="ECO:0000313" key="1">
    <source>
        <dbReference type="EMBL" id="AEV72061.1"/>
    </source>
</evidence>
<dbReference type="InterPro" id="IPR054058">
    <property type="entry name" value="HTH_67"/>
</dbReference>
<evidence type="ECO:0008006" key="3">
    <source>
        <dbReference type="Google" id="ProtNLM"/>
    </source>
</evidence>
<dbReference type="KEGG" id="mrh:MycrhN_1444"/>
<dbReference type="AlphaFoldDB" id="G8RGU6"/>
<protein>
    <recommendedName>
        <fullName evidence="3">SalK</fullName>
    </recommendedName>
</protein>
<dbReference type="PATRIC" id="fig|710685.3.peg.1451"/>
<proteinExistence type="predicted"/>
<evidence type="ECO:0000313" key="2">
    <source>
        <dbReference type="Proteomes" id="UP000005442"/>
    </source>
</evidence>
<dbReference type="RefSeq" id="WP_014209876.1">
    <property type="nucleotide sequence ID" value="NC_016604.1"/>
</dbReference>
<dbReference type="Pfam" id="PF21863">
    <property type="entry name" value="HTH_67"/>
    <property type="match status" value="1"/>
</dbReference>
<sequence>MAGADDAFRATRILAGAIEAFAGQVYFAPEAHARYSELGFSGSPGFVGAVAMPDMHAYFCSRGAILGQVPGQVVASAFAVFNPAVVAPAVDHGWSLTTAGAILTARDEAGIGQLRRILGDNPDGAEELASLLLPVSESLPVAGHPLYAGLRSAPIPDDPLGVAWRSADRLREFRGDAHTAAWTTAGLGAVEIGLLTELFWGLPLKTYVRTRAWSDAELDAGIADLESRGLIADGALTRRGRQEREAIEVRTDEQCAPILRALGDEFDTALAHLQRFSAAVREAHGYPAAGPHDLAGGNSGLHAEK</sequence>